<dbReference type="Proteomes" id="UP000693970">
    <property type="component" value="Unassembled WGS sequence"/>
</dbReference>
<evidence type="ECO:0000256" key="4">
    <source>
        <dbReference type="ARBA" id="ARBA00022801"/>
    </source>
</evidence>
<dbReference type="Pfam" id="PF16317">
    <property type="entry name" value="Glyco_hydro_99"/>
    <property type="match status" value="1"/>
</dbReference>
<evidence type="ECO:0000256" key="1">
    <source>
        <dbReference type="ARBA" id="ARBA00004323"/>
    </source>
</evidence>
<keyword evidence="7" id="KW-0333">Golgi apparatus</keyword>
<keyword evidence="12" id="KW-1185">Reference proteome</keyword>
<comment type="subcellular location">
    <subcellularLocation>
        <location evidence="1">Golgi apparatus membrane</location>
        <topology evidence="1">Single-pass type II membrane protein</topology>
    </subcellularLocation>
</comment>
<dbReference type="GO" id="GO:0004559">
    <property type="term" value="F:alpha-mannosidase activity"/>
    <property type="evidence" value="ECO:0007669"/>
    <property type="project" value="TreeGrafter"/>
</dbReference>
<keyword evidence="4 11" id="KW-0378">Hydrolase</keyword>
<dbReference type="InterPro" id="IPR026071">
    <property type="entry name" value="Glyco_Hydrolase_99"/>
</dbReference>
<comment type="similarity">
    <text evidence="2">Belongs to the glycosyl hydrolase 99 family.</text>
</comment>
<organism evidence="11 12">
    <name type="scientific">Nitzschia inconspicua</name>
    <dbReference type="NCBI Taxonomy" id="303405"/>
    <lineage>
        <taxon>Eukaryota</taxon>
        <taxon>Sar</taxon>
        <taxon>Stramenopiles</taxon>
        <taxon>Ochrophyta</taxon>
        <taxon>Bacillariophyta</taxon>
        <taxon>Bacillariophyceae</taxon>
        <taxon>Bacillariophycidae</taxon>
        <taxon>Bacillariales</taxon>
        <taxon>Bacillariaceae</taxon>
        <taxon>Nitzschia</taxon>
    </lineage>
</organism>
<evidence type="ECO:0000256" key="8">
    <source>
        <dbReference type="ARBA" id="ARBA00023136"/>
    </source>
</evidence>
<feature type="compositionally biased region" description="Pro residues" evidence="9">
    <location>
        <begin position="170"/>
        <end position="187"/>
    </location>
</feature>
<dbReference type="AlphaFoldDB" id="A0A9K3Q0T5"/>
<evidence type="ECO:0000256" key="3">
    <source>
        <dbReference type="ARBA" id="ARBA00022692"/>
    </source>
</evidence>
<keyword evidence="6 10" id="KW-1133">Transmembrane helix</keyword>
<proteinExistence type="inferred from homology"/>
<keyword evidence="8 10" id="KW-0472">Membrane</keyword>
<dbReference type="PANTHER" id="PTHR13572:SF4">
    <property type="entry name" value="RE57134P"/>
    <property type="match status" value="1"/>
</dbReference>
<keyword evidence="3 10" id="KW-0812">Transmembrane</keyword>
<reference evidence="11" key="2">
    <citation type="submission" date="2021-04" db="EMBL/GenBank/DDBJ databases">
        <authorList>
            <person name="Podell S."/>
        </authorList>
    </citation>
    <scope>NUCLEOTIDE SEQUENCE</scope>
    <source>
        <strain evidence="11">Hildebrandi</strain>
    </source>
</reference>
<protein>
    <submittedName>
        <fullName evidence="11">Glycosyl hydrolase family 99 protein</fullName>
    </submittedName>
</protein>
<sequence length="552" mass="62239">MHTLYRYEDSDEEKVDERSTTGNRTAESWHDEPEAPSIPDRSTRSIGSYMYNLQYHVDDSDSVETEKMGMRYHARKYGVPEYWYHEAQSPPPSEHESRKHTVLIILIILLTFLLGFVVGRLTWVTPAKVAQITVISANTEPPTSDTTDIPNTVPPFTVDGETIPVSSAPPRQPGPSNPIPPATPTPPMDFELTSPPDSSSALSGELTVGVYYYPWYKDDFHRGDGYVRNQLSPPQEPWLGEYDDTNPIIIAKHLEWSRQANIGLWVTSWWGQGSREDVTLKTAILRHPELNSHQFAIFYETTGRIKESEGFSTQRVEPDVAYLCQEYFDHPNYFRLDGKPVLFLYLTRKLDMNQKLPEVLQVMRQAATNTGCGDVYIVGDHVFQGPPETEDLYPPLSMLNAVTNYDVYGSMGGKGGYIGQDGVTRYYNQQRRWRDVAHNSDCHFIPAVSPGYNDLGVRPEKAHPPLSRKLSATSPHGSLFEAALRQARTLVDGPTTQNLLMVNSFNEFHEDTQIEPVIGPTTTLPASLTNGLEYDGYGELYLDILRTETTVV</sequence>
<name>A0A9K3Q0T5_9STRA</name>
<comment type="caution">
    <text evidence="11">The sequence shown here is derived from an EMBL/GenBank/DDBJ whole genome shotgun (WGS) entry which is preliminary data.</text>
</comment>
<dbReference type="OrthoDB" id="406152at2759"/>
<dbReference type="EMBL" id="JAGRRH010000007">
    <property type="protein sequence ID" value="KAG7366611.1"/>
    <property type="molecule type" value="Genomic_DNA"/>
</dbReference>
<evidence type="ECO:0000313" key="11">
    <source>
        <dbReference type="EMBL" id="KAG7366611.1"/>
    </source>
</evidence>
<feature type="region of interest" description="Disordered" evidence="9">
    <location>
        <begin position="1"/>
        <end position="43"/>
    </location>
</feature>
<evidence type="ECO:0000313" key="12">
    <source>
        <dbReference type="Proteomes" id="UP000693970"/>
    </source>
</evidence>
<feature type="transmembrane region" description="Helical" evidence="10">
    <location>
        <begin position="102"/>
        <end position="123"/>
    </location>
</feature>
<dbReference type="GO" id="GO:0000139">
    <property type="term" value="C:Golgi membrane"/>
    <property type="evidence" value="ECO:0007669"/>
    <property type="project" value="UniProtKB-SubCell"/>
</dbReference>
<gene>
    <name evidence="11" type="ORF">IV203_029281</name>
</gene>
<accession>A0A9K3Q0T5</accession>
<evidence type="ECO:0000256" key="7">
    <source>
        <dbReference type="ARBA" id="ARBA00023034"/>
    </source>
</evidence>
<evidence type="ECO:0000256" key="2">
    <source>
        <dbReference type="ARBA" id="ARBA00009559"/>
    </source>
</evidence>
<feature type="compositionally biased region" description="Polar residues" evidence="9">
    <location>
        <begin position="139"/>
        <end position="150"/>
    </location>
</feature>
<evidence type="ECO:0000256" key="10">
    <source>
        <dbReference type="SAM" id="Phobius"/>
    </source>
</evidence>
<keyword evidence="5" id="KW-0735">Signal-anchor</keyword>
<evidence type="ECO:0000256" key="6">
    <source>
        <dbReference type="ARBA" id="ARBA00022989"/>
    </source>
</evidence>
<dbReference type="PANTHER" id="PTHR13572">
    <property type="entry name" value="ENDO-ALPHA-1,2-MANNOSIDASE"/>
    <property type="match status" value="1"/>
</dbReference>
<feature type="region of interest" description="Disordered" evidence="9">
    <location>
        <begin position="139"/>
        <end position="201"/>
    </location>
</feature>
<evidence type="ECO:0000256" key="9">
    <source>
        <dbReference type="SAM" id="MobiDB-lite"/>
    </source>
</evidence>
<reference evidence="11" key="1">
    <citation type="journal article" date="2021" name="Sci. Rep.">
        <title>Diploid genomic architecture of Nitzschia inconspicua, an elite biomass production diatom.</title>
        <authorList>
            <person name="Oliver A."/>
            <person name="Podell S."/>
            <person name="Pinowska A."/>
            <person name="Traller J.C."/>
            <person name="Smith S.R."/>
            <person name="McClure R."/>
            <person name="Beliaev A."/>
            <person name="Bohutskyi P."/>
            <person name="Hill E.A."/>
            <person name="Rabines A."/>
            <person name="Zheng H."/>
            <person name="Allen L.Z."/>
            <person name="Kuo A."/>
            <person name="Grigoriev I.V."/>
            <person name="Allen A.E."/>
            <person name="Hazlebeck D."/>
            <person name="Allen E.E."/>
        </authorList>
    </citation>
    <scope>NUCLEOTIDE SEQUENCE</scope>
    <source>
        <strain evidence="11">Hildebrandi</strain>
    </source>
</reference>
<evidence type="ECO:0000256" key="5">
    <source>
        <dbReference type="ARBA" id="ARBA00022968"/>
    </source>
</evidence>